<comment type="function">
    <text evidence="5">Required for proper homologous chromosome pairing and efficient cross-over and intragenic recombination during meiosis.</text>
</comment>
<sequence>MSRKGMSAAEKATRLLTFFHDSLSFFAIKDIERQGAKVTGINSMQIKDILQGLIDDGLVRCEKIGSGNYYWSFPSDASRSRILKLESMRKKVEAGNENVALLEEKFQLESAAREKTEEREALLKDVDAKQSNLSALNAAISKYSDCDPELLEIQQHALAKAKEAVNRWTDNIFSVIAYFREQGTDVQMVYKEFGIPDDLDSVS</sequence>
<dbReference type="OrthoDB" id="9978204at2759"/>
<dbReference type="GO" id="GO:0010774">
    <property type="term" value="P:meiotic strand invasion involved in reciprocal meiotic recombination"/>
    <property type="evidence" value="ECO:0007669"/>
    <property type="project" value="EnsemblFungi"/>
</dbReference>
<dbReference type="GO" id="GO:0003690">
    <property type="term" value="F:double-stranded DNA binding"/>
    <property type="evidence" value="ECO:0007669"/>
    <property type="project" value="InterPro"/>
</dbReference>
<dbReference type="GO" id="GO:0120231">
    <property type="term" value="C:DNA recombinase auxiliary factor complex"/>
    <property type="evidence" value="ECO:0007669"/>
    <property type="project" value="EnsemblFungi"/>
</dbReference>
<evidence type="ECO:0000256" key="6">
    <source>
        <dbReference type="SAM" id="Coils"/>
    </source>
</evidence>
<keyword evidence="4 5" id="KW-0539">Nucleus</keyword>
<dbReference type="GO" id="GO:0120230">
    <property type="term" value="F:recombinase activator activity"/>
    <property type="evidence" value="ECO:0007669"/>
    <property type="project" value="EnsemblFungi"/>
</dbReference>
<reference evidence="9 10" key="1">
    <citation type="journal article" date="2016" name="Proc. Natl. Acad. Sci. U.S.A.">
        <title>Comparative genomics of biotechnologically important yeasts.</title>
        <authorList>
            <person name="Riley R."/>
            <person name="Haridas S."/>
            <person name="Wolfe K.H."/>
            <person name="Lopes M.R."/>
            <person name="Hittinger C.T."/>
            <person name="Goeker M."/>
            <person name="Salamov A.A."/>
            <person name="Wisecaver J.H."/>
            <person name="Long T.M."/>
            <person name="Calvey C.H."/>
            <person name="Aerts A.L."/>
            <person name="Barry K.W."/>
            <person name="Choi C."/>
            <person name="Clum A."/>
            <person name="Coughlan A.Y."/>
            <person name="Deshpande S."/>
            <person name="Douglass A.P."/>
            <person name="Hanson S.J."/>
            <person name="Klenk H.-P."/>
            <person name="LaButti K.M."/>
            <person name="Lapidus A."/>
            <person name="Lindquist E.A."/>
            <person name="Lipzen A.M."/>
            <person name="Meier-Kolthoff J.P."/>
            <person name="Ohm R.A."/>
            <person name="Otillar R.P."/>
            <person name="Pangilinan J.L."/>
            <person name="Peng Y."/>
            <person name="Rokas A."/>
            <person name="Rosa C.A."/>
            <person name="Scheuner C."/>
            <person name="Sibirny A.A."/>
            <person name="Slot J.C."/>
            <person name="Stielow J.B."/>
            <person name="Sun H."/>
            <person name="Kurtzman C.P."/>
            <person name="Blackwell M."/>
            <person name="Grigoriev I.V."/>
            <person name="Jeffries T.W."/>
        </authorList>
    </citation>
    <scope>NUCLEOTIDE SEQUENCE [LARGE SCALE GENOMIC DNA]</scope>
    <source>
        <strain evidence="9 10">NRRL Y-11557</strain>
    </source>
</reference>
<evidence type="ECO:0000259" key="7">
    <source>
        <dbReference type="Pfam" id="PF03962"/>
    </source>
</evidence>
<protein>
    <recommendedName>
        <fullName evidence="5">Meiotic nuclear division protein 1</fullName>
    </recommendedName>
</protein>
<evidence type="ECO:0000256" key="3">
    <source>
        <dbReference type="ARBA" id="ARBA00023054"/>
    </source>
</evidence>
<dbReference type="EMBL" id="KV454293">
    <property type="protein sequence ID" value="ODQ73632.1"/>
    <property type="molecule type" value="Genomic_DNA"/>
</dbReference>
<evidence type="ECO:0000256" key="4">
    <source>
        <dbReference type="ARBA" id="ARBA00023242"/>
    </source>
</evidence>
<dbReference type="AlphaFoldDB" id="A0A1E3Q900"/>
<dbReference type="PIRSF" id="PIRSF026991">
    <property type="entry name" value="Mnd1"/>
    <property type="match status" value="1"/>
</dbReference>
<dbReference type="InterPro" id="IPR040661">
    <property type="entry name" value="LZ3wCH"/>
</dbReference>
<keyword evidence="3 6" id="KW-0175">Coiled coil</keyword>
<organism evidence="9 10">
    <name type="scientific">Lipomyces starkeyi NRRL Y-11557</name>
    <dbReference type="NCBI Taxonomy" id="675824"/>
    <lineage>
        <taxon>Eukaryota</taxon>
        <taxon>Fungi</taxon>
        <taxon>Dikarya</taxon>
        <taxon>Ascomycota</taxon>
        <taxon>Saccharomycotina</taxon>
        <taxon>Lipomycetes</taxon>
        <taxon>Lipomycetales</taxon>
        <taxon>Lipomycetaceae</taxon>
        <taxon>Lipomyces</taxon>
    </lineage>
</organism>
<dbReference type="Pfam" id="PF03962">
    <property type="entry name" value="Mnd1"/>
    <property type="match status" value="1"/>
</dbReference>
<feature type="domain" description="Mnd1 HTH" evidence="7">
    <location>
        <begin position="15"/>
        <end position="74"/>
    </location>
</feature>
<evidence type="ECO:0000259" key="8">
    <source>
        <dbReference type="Pfam" id="PF18517"/>
    </source>
</evidence>
<comment type="similarity">
    <text evidence="2 5">Belongs to the MND1 family.</text>
</comment>
<feature type="domain" description="Leucine zipper with capping helix" evidence="8">
    <location>
        <begin position="156"/>
        <end position="200"/>
    </location>
</feature>
<evidence type="ECO:0000313" key="9">
    <source>
        <dbReference type="EMBL" id="ODQ73632.1"/>
    </source>
</evidence>
<dbReference type="InterPro" id="IPR040453">
    <property type="entry name" value="Mnd1_HTH"/>
</dbReference>
<dbReference type="Pfam" id="PF18517">
    <property type="entry name" value="LZ3wCH"/>
    <property type="match status" value="1"/>
</dbReference>
<dbReference type="GO" id="GO:0005634">
    <property type="term" value="C:nucleus"/>
    <property type="evidence" value="ECO:0007669"/>
    <property type="project" value="UniProtKB-SubCell"/>
</dbReference>
<comment type="subcellular location">
    <subcellularLocation>
        <location evidence="1 5">Nucleus</location>
    </subcellularLocation>
</comment>
<evidence type="ECO:0000256" key="5">
    <source>
        <dbReference type="PIRNR" id="PIRNR026991"/>
    </source>
</evidence>
<evidence type="ECO:0000313" key="10">
    <source>
        <dbReference type="Proteomes" id="UP000094385"/>
    </source>
</evidence>
<dbReference type="STRING" id="675824.A0A1E3Q900"/>
<dbReference type="InterPro" id="IPR005647">
    <property type="entry name" value="Mnd1"/>
</dbReference>
<gene>
    <name evidence="9" type="ORF">LIPSTDRAFT_93932</name>
</gene>
<name>A0A1E3Q900_LIPST</name>
<evidence type="ECO:0000256" key="1">
    <source>
        <dbReference type="ARBA" id="ARBA00004123"/>
    </source>
</evidence>
<dbReference type="GO" id="GO:0000785">
    <property type="term" value="C:chromatin"/>
    <property type="evidence" value="ECO:0007669"/>
    <property type="project" value="EnsemblFungi"/>
</dbReference>
<feature type="coiled-coil region" evidence="6">
    <location>
        <begin position="85"/>
        <end position="171"/>
    </location>
</feature>
<accession>A0A1E3Q900</accession>
<dbReference type="Proteomes" id="UP000094385">
    <property type="component" value="Unassembled WGS sequence"/>
</dbReference>
<dbReference type="GO" id="GO:0000709">
    <property type="term" value="P:meiotic joint molecule formation"/>
    <property type="evidence" value="ECO:0007669"/>
    <property type="project" value="EnsemblFungi"/>
</dbReference>
<proteinExistence type="inferred from homology"/>
<evidence type="ECO:0000256" key="2">
    <source>
        <dbReference type="ARBA" id="ARBA00005981"/>
    </source>
</evidence>
<keyword evidence="10" id="KW-1185">Reference proteome</keyword>